<dbReference type="Pfam" id="PF00534">
    <property type="entry name" value="Glycos_transf_1"/>
    <property type="match status" value="1"/>
</dbReference>
<dbReference type="EC" id="2.4.99.24" evidence="4"/>
<dbReference type="Pfam" id="PF01075">
    <property type="entry name" value="Glyco_transf_9"/>
    <property type="match status" value="1"/>
</dbReference>
<comment type="catalytic activity">
    <reaction evidence="5">
        <text>an L-alpha-D-Hep-(1-&gt;5)-[alpha-Kdo-(2-&gt;4)]-alpha-Kdo-(2-&gt;6)-lipid A + ADP-L-glycero-beta-D-manno-heptose = an L-alpha-D-Hep-(1-&gt;3)-L-alpha-D-Hep-(1-&gt;5)-[alpha-Kdo-(2-&gt;4)]-alpha-Kdo-(2-&gt;6)-lipid A + ADP + H(+)</text>
        <dbReference type="Rhea" id="RHEA:74071"/>
        <dbReference type="ChEBI" id="CHEBI:15378"/>
        <dbReference type="ChEBI" id="CHEBI:61506"/>
        <dbReference type="ChEBI" id="CHEBI:193068"/>
        <dbReference type="ChEBI" id="CHEBI:193069"/>
        <dbReference type="ChEBI" id="CHEBI:456216"/>
        <dbReference type="EC" id="2.4.99.24"/>
    </reaction>
</comment>
<organism evidence="8 9">
    <name type="scientific">Candidatus Abzuiibacterium crystallinum</name>
    <dbReference type="NCBI Taxonomy" id="1974748"/>
    <lineage>
        <taxon>Bacteria</taxon>
        <taxon>Pseudomonadati</taxon>
        <taxon>Candidatus Omnitrophota</taxon>
        <taxon>Candidatus Abzuiibacterium</taxon>
    </lineage>
</organism>
<protein>
    <recommendedName>
        <fullName evidence="4">lipopolysaccharide heptosyltransferase II</fullName>
        <ecNumber evidence="4">2.4.99.24</ecNumber>
    </recommendedName>
</protein>
<comment type="caution">
    <text evidence="8">The sequence shown here is derived from an EMBL/GenBank/DDBJ whole genome shotgun (WGS) entry which is preliminary data.</text>
</comment>
<dbReference type="InterPro" id="IPR002201">
    <property type="entry name" value="Glyco_trans_9"/>
</dbReference>
<evidence type="ECO:0000259" key="6">
    <source>
        <dbReference type="Pfam" id="PF00534"/>
    </source>
</evidence>
<evidence type="ECO:0000259" key="7">
    <source>
        <dbReference type="Pfam" id="PF13439"/>
    </source>
</evidence>
<dbReference type="AlphaFoldDB" id="A0A2H0LMH7"/>
<dbReference type="SUPFAM" id="SSF53756">
    <property type="entry name" value="UDP-Glycosyltransferase/glycogen phosphorylase"/>
    <property type="match status" value="2"/>
</dbReference>
<dbReference type="InterPro" id="IPR011910">
    <property type="entry name" value="RfaF"/>
</dbReference>
<dbReference type="Proteomes" id="UP000230859">
    <property type="component" value="Unassembled WGS sequence"/>
</dbReference>
<dbReference type="PANTHER" id="PTHR30160">
    <property type="entry name" value="TETRAACYLDISACCHARIDE 4'-KINASE-RELATED"/>
    <property type="match status" value="1"/>
</dbReference>
<feature type="domain" description="Glycosyl transferase family 1" evidence="6">
    <location>
        <begin position="173"/>
        <end position="336"/>
    </location>
</feature>
<feature type="domain" description="Glycosyltransferase subfamily 4-like N-terminal" evidence="7">
    <location>
        <begin position="12"/>
        <end position="161"/>
    </location>
</feature>
<dbReference type="InterPro" id="IPR001296">
    <property type="entry name" value="Glyco_trans_1"/>
</dbReference>
<dbReference type="PANTHER" id="PTHR30160:SF7">
    <property type="entry name" value="ADP-HEPTOSE--LPS HEPTOSYLTRANSFERASE 2"/>
    <property type="match status" value="1"/>
</dbReference>
<keyword evidence="2 8" id="KW-0808">Transferase</keyword>
<dbReference type="CDD" id="cd03819">
    <property type="entry name" value="GT4_WavL-like"/>
    <property type="match status" value="1"/>
</dbReference>
<dbReference type="InterPro" id="IPR028098">
    <property type="entry name" value="Glyco_trans_4-like_N"/>
</dbReference>
<dbReference type="InterPro" id="IPR051199">
    <property type="entry name" value="LPS_LOS_Heptosyltrfase"/>
</dbReference>
<evidence type="ECO:0000313" key="8">
    <source>
        <dbReference type="EMBL" id="PIQ85643.1"/>
    </source>
</evidence>
<evidence type="ECO:0000256" key="4">
    <source>
        <dbReference type="ARBA" id="ARBA00044042"/>
    </source>
</evidence>
<dbReference type="Gene3D" id="3.40.50.2000">
    <property type="entry name" value="Glycogen Phosphorylase B"/>
    <property type="match status" value="4"/>
</dbReference>
<accession>A0A2H0LMH7</accession>
<keyword evidence="1" id="KW-0328">Glycosyltransferase</keyword>
<sequence>MRVLQILPELNVGGVERGVIDLARAMKARGEEIQVISNGGKLVQDLVKLGVPHYALPVHEKSPRVLRLVKEVASIIERERIDVIHARSRVPAWVAYLAARRTNCDFITTCHGYYSKHFFSKVMGWGKRVIVISHSVGRRMIDDFHVPPERVRLIHRGIDLSQYIFDPDKYNKPAGGKFIIANVGRITPIKGQKEFIQGIQLLSKQIPNIEAWIIGGHDKDKQEYWDELHLLVNQLGLTKHVKFLGSRSDVPKLLKQADLLVLATKIPEAFGRVIAEAGAVGTAVVASRIGGILDVIDEGKNGLLFNPLNPEEMVKAMSHLLRHRAQCFEFAHRLRQKVVKEFSLDQMVDKTLDVYRETRGEKKILITKLGAVGDLTLAIPSFRMIRKRYPNAFIGLVVDPKLVPLVERCPYLSEVYTFDRSKPVRRWRRLLRLARRLRSEHFDISIDLQNNSKTHWLTFLSRIPKRIGYARGLTGFLLTHPVAEPKQVLPPIRHQFELLKRIGIAQFDETLEMWIDPQAKEEVQDYLNEAAIDWQKPIVGFAPGSSPRWLTKRWPIKNFVALAKRLHESCQAQIILLGGANEKDLAMPFRDIDPPIKVLDLIGKTNFAQLLAYIDTLDVLVSGDSAPMHFAASLQTKLVALFGPTEPKKHLPPGSDHMVFVKRLPCQPCYRGACHYQKKLACLTEIDAEEVCQAVKKQLKLVQKISKEKSNIINE</sequence>
<dbReference type="NCBIfam" id="TIGR02195">
    <property type="entry name" value="heptsyl_trn_II"/>
    <property type="match status" value="1"/>
</dbReference>
<dbReference type="GO" id="GO:0008713">
    <property type="term" value="F:ADP-heptose-lipopolysaccharide heptosyltransferase activity"/>
    <property type="evidence" value="ECO:0007669"/>
    <property type="project" value="UniProtKB-EC"/>
</dbReference>
<evidence type="ECO:0000256" key="5">
    <source>
        <dbReference type="ARBA" id="ARBA00047503"/>
    </source>
</evidence>
<reference evidence="8 9" key="1">
    <citation type="submission" date="2017-09" db="EMBL/GenBank/DDBJ databases">
        <title>Depth-based differentiation of microbial function through sediment-hosted aquifers and enrichment of novel symbionts in the deep terrestrial subsurface.</title>
        <authorList>
            <person name="Probst A.J."/>
            <person name="Ladd B."/>
            <person name="Jarett J.K."/>
            <person name="Geller-Mcgrath D.E."/>
            <person name="Sieber C.M."/>
            <person name="Emerson J.B."/>
            <person name="Anantharaman K."/>
            <person name="Thomas B.C."/>
            <person name="Malmstrom R."/>
            <person name="Stieglmeier M."/>
            <person name="Klingl A."/>
            <person name="Woyke T."/>
            <person name="Ryan C.M."/>
            <person name="Banfield J.F."/>
        </authorList>
    </citation>
    <scope>NUCLEOTIDE SEQUENCE [LARGE SCALE GENOMIC DNA]</scope>
    <source>
        <strain evidence="8">CG11_big_fil_rev_8_21_14_0_20_45_26</strain>
    </source>
</reference>
<dbReference type="EMBL" id="PCVY01000064">
    <property type="protein sequence ID" value="PIQ85643.1"/>
    <property type="molecule type" value="Genomic_DNA"/>
</dbReference>
<dbReference type="CDD" id="cd03789">
    <property type="entry name" value="GT9_LPS_heptosyltransferase"/>
    <property type="match status" value="1"/>
</dbReference>
<dbReference type="Pfam" id="PF13439">
    <property type="entry name" value="Glyco_transf_4"/>
    <property type="match status" value="1"/>
</dbReference>
<proteinExistence type="inferred from homology"/>
<dbReference type="GO" id="GO:0005829">
    <property type="term" value="C:cytosol"/>
    <property type="evidence" value="ECO:0007669"/>
    <property type="project" value="TreeGrafter"/>
</dbReference>
<dbReference type="GO" id="GO:0009244">
    <property type="term" value="P:lipopolysaccharide core region biosynthetic process"/>
    <property type="evidence" value="ECO:0007669"/>
    <property type="project" value="TreeGrafter"/>
</dbReference>
<evidence type="ECO:0000256" key="1">
    <source>
        <dbReference type="ARBA" id="ARBA00022676"/>
    </source>
</evidence>
<name>A0A2H0LMH7_9BACT</name>
<evidence type="ECO:0000256" key="3">
    <source>
        <dbReference type="ARBA" id="ARBA00043995"/>
    </source>
</evidence>
<evidence type="ECO:0000313" key="9">
    <source>
        <dbReference type="Proteomes" id="UP000230859"/>
    </source>
</evidence>
<comment type="similarity">
    <text evidence="3">Belongs to the glycosyltransferase 9 family.</text>
</comment>
<gene>
    <name evidence="8" type="primary">waaF</name>
    <name evidence="8" type="ORF">COV74_08065</name>
</gene>
<evidence type="ECO:0000256" key="2">
    <source>
        <dbReference type="ARBA" id="ARBA00022679"/>
    </source>
</evidence>